<dbReference type="Pfam" id="PF04542">
    <property type="entry name" value="Sigma70_r2"/>
    <property type="match status" value="1"/>
</dbReference>
<dbReference type="NCBIfam" id="TIGR02937">
    <property type="entry name" value="sigma70-ECF"/>
    <property type="match status" value="1"/>
</dbReference>
<gene>
    <name evidence="7" type="ORF">KDL28_01280</name>
</gene>
<dbReference type="InterPro" id="IPR036388">
    <property type="entry name" value="WH-like_DNA-bd_sf"/>
</dbReference>
<reference evidence="7" key="1">
    <citation type="submission" date="2021-04" db="EMBL/GenBank/DDBJ databases">
        <title>Pseudonocardia sp. nov., isolated from sandy soil of mangrove forest.</title>
        <authorList>
            <person name="Zan Z."/>
            <person name="Huang R."/>
            <person name="Liu W."/>
        </authorList>
    </citation>
    <scope>NUCLEOTIDE SEQUENCE</scope>
    <source>
        <strain evidence="7">S2-4</strain>
    </source>
</reference>
<keyword evidence="1" id="KW-0805">Transcription regulation</keyword>
<organism evidence="7 8">
    <name type="scientific">Pseudonocardia humida</name>
    <dbReference type="NCBI Taxonomy" id="2800819"/>
    <lineage>
        <taxon>Bacteria</taxon>
        <taxon>Bacillati</taxon>
        <taxon>Actinomycetota</taxon>
        <taxon>Actinomycetes</taxon>
        <taxon>Pseudonocardiales</taxon>
        <taxon>Pseudonocardiaceae</taxon>
        <taxon>Pseudonocardia</taxon>
    </lineage>
</organism>
<keyword evidence="8" id="KW-1185">Reference proteome</keyword>
<dbReference type="SUPFAM" id="SSF88946">
    <property type="entry name" value="Sigma2 domain of RNA polymerase sigma factors"/>
    <property type="match status" value="1"/>
</dbReference>
<evidence type="ECO:0000313" key="8">
    <source>
        <dbReference type="Proteomes" id="UP001165283"/>
    </source>
</evidence>
<dbReference type="Gene3D" id="1.10.10.10">
    <property type="entry name" value="Winged helix-like DNA-binding domain superfamily/Winged helix DNA-binding domain"/>
    <property type="match status" value="1"/>
</dbReference>
<keyword evidence="2" id="KW-0731">Sigma factor</keyword>
<name>A0ABT0ZSI9_9PSEU</name>
<accession>A0ABT0ZSI9</accession>
<keyword evidence="3" id="KW-0238">DNA-binding</keyword>
<dbReference type="InterPro" id="IPR007627">
    <property type="entry name" value="RNA_pol_sigma70_r2"/>
</dbReference>
<evidence type="ECO:0000256" key="1">
    <source>
        <dbReference type="ARBA" id="ARBA00023015"/>
    </source>
</evidence>
<sequence length="230" mass="25282">MPQPWSERSTTELVDAARAGDQRAWTEIMTRFSGLVRGVVGSFRLQDADAADATQNTWLRAVERLDTVREPERLGGWLRTTARRECLALPALTRREVPDEILTDQIVEATPGPEAVFLDEEAGRAVRDAVDALSGRRRRLVDALFYEQHGDYAVVSQLTEMPVGSIGPTRARVLGTLRTALERTGFGPAGIEARPRVVVPARRRPSRPRAVPLHPGPVADVERPLPLAAG</sequence>
<dbReference type="PANTHER" id="PTHR43133">
    <property type="entry name" value="RNA POLYMERASE ECF-TYPE SIGMA FACTO"/>
    <property type="match status" value="1"/>
</dbReference>
<proteinExistence type="predicted"/>
<feature type="region of interest" description="Disordered" evidence="5">
    <location>
        <begin position="202"/>
        <end position="230"/>
    </location>
</feature>
<evidence type="ECO:0000313" key="7">
    <source>
        <dbReference type="EMBL" id="MCO1653679.1"/>
    </source>
</evidence>
<dbReference type="PANTHER" id="PTHR43133:SF8">
    <property type="entry name" value="RNA POLYMERASE SIGMA FACTOR HI_1459-RELATED"/>
    <property type="match status" value="1"/>
</dbReference>
<dbReference type="InterPro" id="IPR014284">
    <property type="entry name" value="RNA_pol_sigma-70_dom"/>
</dbReference>
<protein>
    <submittedName>
        <fullName evidence="7">Sigma-70 family RNA polymerase sigma factor</fullName>
    </submittedName>
</protein>
<feature type="domain" description="RNA polymerase sigma-70 region 2" evidence="6">
    <location>
        <begin position="30"/>
        <end position="87"/>
    </location>
</feature>
<dbReference type="Proteomes" id="UP001165283">
    <property type="component" value="Unassembled WGS sequence"/>
</dbReference>
<dbReference type="InterPro" id="IPR039425">
    <property type="entry name" value="RNA_pol_sigma-70-like"/>
</dbReference>
<evidence type="ECO:0000256" key="5">
    <source>
        <dbReference type="SAM" id="MobiDB-lite"/>
    </source>
</evidence>
<evidence type="ECO:0000256" key="3">
    <source>
        <dbReference type="ARBA" id="ARBA00023125"/>
    </source>
</evidence>
<dbReference type="EMBL" id="JAGSOV010000005">
    <property type="protein sequence ID" value="MCO1653679.1"/>
    <property type="molecule type" value="Genomic_DNA"/>
</dbReference>
<keyword evidence="4" id="KW-0804">Transcription</keyword>
<evidence type="ECO:0000259" key="6">
    <source>
        <dbReference type="Pfam" id="PF04542"/>
    </source>
</evidence>
<dbReference type="Gene3D" id="1.10.1740.10">
    <property type="match status" value="1"/>
</dbReference>
<evidence type="ECO:0000256" key="2">
    <source>
        <dbReference type="ARBA" id="ARBA00023082"/>
    </source>
</evidence>
<dbReference type="RefSeq" id="WP_252435264.1">
    <property type="nucleotide sequence ID" value="NZ_JAGSOV010000005.1"/>
</dbReference>
<evidence type="ECO:0000256" key="4">
    <source>
        <dbReference type="ARBA" id="ARBA00023163"/>
    </source>
</evidence>
<dbReference type="InterPro" id="IPR013325">
    <property type="entry name" value="RNA_pol_sigma_r2"/>
</dbReference>
<comment type="caution">
    <text evidence="7">The sequence shown here is derived from an EMBL/GenBank/DDBJ whole genome shotgun (WGS) entry which is preliminary data.</text>
</comment>